<accession>Q967T5</accession>
<dbReference type="FunFam" id="3.10.20.370:FF:000001">
    <property type="entry name" value="Retrovirus-related Pol polyprotein from transposon 17.6-like protein"/>
    <property type="match status" value="1"/>
</dbReference>
<evidence type="ECO:0000256" key="1">
    <source>
        <dbReference type="ARBA" id="ARBA00012493"/>
    </source>
</evidence>
<dbReference type="PROSITE" id="PS50994">
    <property type="entry name" value="INTEGRASE"/>
    <property type="match status" value="1"/>
</dbReference>
<dbReference type="CDD" id="cd09274">
    <property type="entry name" value="RNase_HI_RT_Ty3"/>
    <property type="match status" value="1"/>
</dbReference>
<dbReference type="Gene3D" id="3.10.10.10">
    <property type="entry name" value="HIV Type 1 Reverse Transcriptase, subunit A, domain 1"/>
    <property type="match status" value="1"/>
</dbReference>
<name>Q967T5_DROME</name>
<keyword evidence="4" id="KW-0540">Nuclease</keyword>
<dbReference type="Gene3D" id="1.10.340.70">
    <property type="match status" value="1"/>
</dbReference>
<feature type="domain" description="Reverse transcriptase" evidence="8">
    <location>
        <begin position="182"/>
        <end position="367"/>
    </location>
</feature>
<dbReference type="PROSITE" id="PS50878">
    <property type="entry name" value="RT_POL"/>
    <property type="match status" value="1"/>
</dbReference>
<dbReference type="SUPFAM" id="SSF56672">
    <property type="entry name" value="DNA/RNA polymerases"/>
    <property type="match status" value="1"/>
</dbReference>
<dbReference type="SUPFAM" id="SSF53098">
    <property type="entry name" value="Ribonuclease H-like"/>
    <property type="match status" value="1"/>
</dbReference>
<dbReference type="InterPro" id="IPR021109">
    <property type="entry name" value="Peptidase_aspartic_dom_sf"/>
</dbReference>
<evidence type="ECO:0000256" key="5">
    <source>
        <dbReference type="ARBA" id="ARBA00022759"/>
    </source>
</evidence>
<keyword evidence="2" id="KW-0808">Transferase</keyword>
<dbReference type="AlphaFoldDB" id="Q967T5"/>
<dbReference type="Pfam" id="PF00078">
    <property type="entry name" value="RVT_1"/>
    <property type="match status" value="1"/>
</dbReference>
<feature type="domain" description="Integrase catalytic" evidence="9">
    <location>
        <begin position="775"/>
        <end position="934"/>
    </location>
</feature>
<dbReference type="GO" id="GO:0042575">
    <property type="term" value="C:DNA polymerase complex"/>
    <property type="evidence" value="ECO:0007669"/>
    <property type="project" value="UniProtKB-ARBA"/>
</dbReference>
<dbReference type="EC" id="2.7.7.49" evidence="1"/>
<dbReference type="MEROPS" id="A02.021"/>
<evidence type="ECO:0000256" key="2">
    <source>
        <dbReference type="ARBA" id="ARBA00022679"/>
    </source>
</evidence>
<dbReference type="FunFam" id="3.30.70.270:FF:000020">
    <property type="entry name" value="Transposon Tf2-6 polyprotein-like Protein"/>
    <property type="match status" value="1"/>
</dbReference>
<dbReference type="InterPro" id="IPR041588">
    <property type="entry name" value="Integrase_H2C2"/>
</dbReference>
<dbReference type="CDD" id="cd01647">
    <property type="entry name" value="RT_LTR"/>
    <property type="match status" value="1"/>
</dbReference>
<dbReference type="InterPro" id="IPR043128">
    <property type="entry name" value="Rev_trsase/Diguanyl_cyclase"/>
</dbReference>
<dbReference type="GO" id="GO:0004519">
    <property type="term" value="F:endonuclease activity"/>
    <property type="evidence" value="ECO:0007669"/>
    <property type="project" value="UniProtKB-KW"/>
</dbReference>
<protein>
    <recommendedName>
        <fullName evidence="1">RNA-directed DNA polymerase</fullName>
        <ecNumber evidence="1">2.7.7.49</ecNumber>
    </recommendedName>
</protein>
<dbReference type="InterPro" id="IPR041373">
    <property type="entry name" value="RT_RNaseH"/>
</dbReference>
<dbReference type="SUPFAM" id="SSF50630">
    <property type="entry name" value="Acid proteases"/>
    <property type="match status" value="1"/>
</dbReference>
<keyword evidence="6" id="KW-0378">Hydrolase</keyword>
<dbReference type="EMBL" id="AF364549">
    <property type="protein sequence ID" value="AAK52055.1"/>
    <property type="molecule type" value="Genomic_DNA"/>
</dbReference>
<evidence type="ECO:0000313" key="10">
    <source>
        <dbReference type="EMBL" id="AAK52055.1"/>
    </source>
</evidence>
<dbReference type="FlyBase" id="FBgn0044342">
    <property type="gene designation" value="springer\pol"/>
</dbReference>
<evidence type="ECO:0000256" key="3">
    <source>
        <dbReference type="ARBA" id="ARBA00022695"/>
    </source>
</evidence>
<dbReference type="GO" id="GO:0015074">
    <property type="term" value="P:DNA integration"/>
    <property type="evidence" value="ECO:0007669"/>
    <property type="project" value="InterPro"/>
</dbReference>
<dbReference type="InterPro" id="IPR043502">
    <property type="entry name" value="DNA/RNA_pol_sf"/>
</dbReference>
<evidence type="ECO:0000313" key="11">
    <source>
        <dbReference type="FlyBase" id="FBgn0044342"/>
    </source>
</evidence>
<sequence>MKLLIDTGAAKNFIRPFKGLKGVRPVQSPFTIHSIHGVTTITKKCFVSIFNLKATFFLLPDLTSFDAIVGLDLLKQAGASLCLASGKLKWGSGAEQIDFHTCPDVNFTKVDCSDAPPLIKDAFLKMLGNRKKAFADPNEALPYNTSVVATIRTVDEEPIYAKLYPYPMGAADFVNGEIQELLKNGIIQKSKSPYNNPIWVVDKKGTDDAGNKKMRLVLDFRKLNERTVPDRYPMPNISMILGNLGKAKYFTTLDLKSGYHQITLAERDREKTAFAVNGGKYEFRRLPFGLRNAASIFQRTIDDILREQIGKFCYVYVDDVIIFSEDENDHVKHVDWVLKSLYDANMRISAEKSRFFKKSVSFLGFIVTNNGAATDPEKVKAIKEFPEPKNVFEVRSFLGLASYYRCFIKDFASIARPISDILKGENGSVSRHRSRSIQVEFSEAQQRAFEKLRNILASEDVILRYPDYKKAFDLTTDASAYGIGAVLSQEGRPITMISRTLSDREVNYATNERELLAIVWALAKLRHYLYAVKEINIFTDHQPLTFAVSESNPNAKIKRWKARIDESGARIFYKPGRNNLVADALSRQQLNVVEEQEPESCAATIHSELSLTHTIESTDKPVNCFQNQIILEEARSHWKRTFILFGNKRRHSINFSCKQALLEELANIIIPNGVNAFHCDLHTLALIQDDVVRQFPATKFWHCKNRVTDIFAMQERKEILTVEHNRAHRSAQENVKQVLSEYYFPKMTKLASEIAANCKTCAKAKYDRHPKKQELGETPVPTHVGEILHIDIFSTDKKYFLTCVDKFSKFAMVQPILSRTIEDLKAPLLQLMNVFPKAKTIYCDNEPSLKSQTIVAMLENHFGVSISNAPPLHSVSNGQVERFHSTLIELARCLKIDKGISDTVELVLLATARYNMSIHSVINKKPAEVMRADPDDPHTDVQEKIKNAQILTRKRENASRQNRVFQVGDKVLVKSNRRLGNKLTPLCEEKTIEADLGTTVLIKGRVVHKDNLK</sequence>
<dbReference type="Pfam" id="PF17917">
    <property type="entry name" value="RT_RNaseH"/>
    <property type="match status" value="1"/>
</dbReference>
<dbReference type="GO" id="GO:0016787">
    <property type="term" value="F:hydrolase activity"/>
    <property type="evidence" value="ECO:0007669"/>
    <property type="project" value="UniProtKB-KW"/>
</dbReference>
<evidence type="ECO:0000259" key="9">
    <source>
        <dbReference type="PROSITE" id="PS50994"/>
    </source>
</evidence>
<dbReference type="PANTHER" id="PTHR37984:SF5">
    <property type="entry name" value="PROTEIN NYNRIN-LIKE"/>
    <property type="match status" value="1"/>
</dbReference>
<dbReference type="InterPro" id="IPR036397">
    <property type="entry name" value="RNaseH_sf"/>
</dbReference>
<proteinExistence type="predicted"/>
<dbReference type="Pfam" id="PF17921">
    <property type="entry name" value="Integrase_H2C2"/>
    <property type="match status" value="1"/>
</dbReference>
<evidence type="ECO:0000259" key="8">
    <source>
        <dbReference type="PROSITE" id="PS50878"/>
    </source>
</evidence>
<dbReference type="GO" id="GO:0003676">
    <property type="term" value="F:nucleic acid binding"/>
    <property type="evidence" value="ECO:0007669"/>
    <property type="project" value="InterPro"/>
</dbReference>
<dbReference type="InterPro" id="IPR012337">
    <property type="entry name" value="RNaseH-like_sf"/>
</dbReference>
<dbReference type="Gene3D" id="3.30.70.270">
    <property type="match status" value="2"/>
</dbReference>
<keyword evidence="3" id="KW-0548">Nucleotidyltransferase</keyword>
<dbReference type="InterPro" id="IPR050951">
    <property type="entry name" value="Retrovirus_Pol_polyprotein"/>
</dbReference>
<dbReference type="InterPro" id="IPR000477">
    <property type="entry name" value="RT_dom"/>
</dbReference>
<keyword evidence="5" id="KW-0255">Endonuclease</keyword>
<keyword evidence="7 10" id="KW-0695">RNA-directed DNA polymerase</keyword>
<evidence type="ECO:0000256" key="6">
    <source>
        <dbReference type="ARBA" id="ARBA00022801"/>
    </source>
</evidence>
<dbReference type="PANTHER" id="PTHR37984">
    <property type="entry name" value="PROTEIN CBG26694"/>
    <property type="match status" value="1"/>
</dbReference>
<evidence type="ECO:0000256" key="4">
    <source>
        <dbReference type="ARBA" id="ARBA00022722"/>
    </source>
</evidence>
<dbReference type="InterPro" id="IPR001584">
    <property type="entry name" value="Integrase_cat-core"/>
</dbReference>
<dbReference type="Gene3D" id="3.30.420.10">
    <property type="entry name" value="Ribonuclease H-like superfamily/Ribonuclease H"/>
    <property type="match status" value="1"/>
</dbReference>
<reference evidence="10" key="1">
    <citation type="submission" date="2001-03" db="EMBL/GenBank/DDBJ databases">
        <title>Sequence of springer transposable element on the right arm of chromosome 3 in region 100.</title>
        <authorList>
            <person name="Patel S.P."/>
            <person name="Kronmiller B.A."/>
            <person name="Doyle C."/>
            <person name="Carlson J."/>
            <person name="Wan K."/>
            <person name="Tyler D."/>
            <person name="Pacleb J."/>
            <person name="Rubin G."/>
            <person name="Celniker S.E."/>
        </authorList>
    </citation>
    <scope>NUCLEOTIDE SEQUENCE</scope>
</reference>
<evidence type="ECO:0000256" key="7">
    <source>
        <dbReference type="ARBA" id="ARBA00022918"/>
    </source>
</evidence>
<gene>
    <name evidence="11" type="primary">pol</name>
</gene>
<organism evidence="10">
    <name type="scientific">Drosophila melanogaster</name>
    <name type="common">Fruit fly</name>
    <dbReference type="NCBI Taxonomy" id="7227"/>
    <lineage>
        <taxon>Eukaryota</taxon>
        <taxon>Metazoa</taxon>
        <taxon>Ecdysozoa</taxon>
        <taxon>Arthropoda</taxon>
        <taxon>Hexapoda</taxon>
        <taxon>Insecta</taxon>
        <taxon>Pterygota</taxon>
        <taxon>Neoptera</taxon>
        <taxon>Endopterygota</taxon>
        <taxon>Diptera</taxon>
        <taxon>Brachycera</taxon>
        <taxon>Muscomorpha</taxon>
        <taxon>Ephydroidea</taxon>
        <taxon>Drosophilidae</taxon>
        <taxon>Drosophila</taxon>
        <taxon>Sophophora</taxon>
    </lineage>
</organism>
<dbReference type="GO" id="GO:0003964">
    <property type="term" value="F:RNA-directed DNA polymerase activity"/>
    <property type="evidence" value="ECO:0007669"/>
    <property type="project" value="UniProtKB-KW"/>
</dbReference>